<dbReference type="Proteomes" id="UP000076066">
    <property type="component" value="Chromosome"/>
</dbReference>
<evidence type="ECO:0000313" key="10">
    <source>
        <dbReference type="Proteomes" id="UP000076066"/>
    </source>
</evidence>
<evidence type="ECO:0000256" key="2">
    <source>
        <dbReference type="ARBA" id="ARBA00022617"/>
    </source>
</evidence>
<dbReference type="InterPro" id="IPR012127">
    <property type="entry name" value="Cyt_c_prime"/>
</dbReference>
<dbReference type="PROSITE" id="PS51009">
    <property type="entry name" value="CYTCII"/>
    <property type="match status" value="1"/>
</dbReference>
<dbReference type="SUPFAM" id="SSF47175">
    <property type="entry name" value="Cytochromes"/>
    <property type="match status" value="1"/>
</dbReference>
<dbReference type="GO" id="GO:0009055">
    <property type="term" value="F:electron transfer activity"/>
    <property type="evidence" value="ECO:0007669"/>
    <property type="project" value="InterPro"/>
</dbReference>
<keyword evidence="4" id="KW-0249">Electron transport</keyword>
<keyword evidence="8" id="KW-0732">Signal</keyword>
<dbReference type="GO" id="GO:0042597">
    <property type="term" value="C:periplasmic space"/>
    <property type="evidence" value="ECO:0007669"/>
    <property type="project" value="InterPro"/>
</dbReference>
<evidence type="ECO:0000256" key="5">
    <source>
        <dbReference type="ARBA" id="ARBA00023004"/>
    </source>
</evidence>
<dbReference type="InterPro" id="IPR010980">
    <property type="entry name" value="Cyt_c/b562"/>
</dbReference>
<keyword evidence="5 6" id="KW-0408">Iron</keyword>
<dbReference type="GO" id="GO:0022900">
    <property type="term" value="P:electron transport chain"/>
    <property type="evidence" value="ECO:0007669"/>
    <property type="project" value="InterPro"/>
</dbReference>
<dbReference type="KEGG" id="hjo:AY555_01465"/>
<keyword evidence="10" id="KW-1185">Reference proteome</keyword>
<feature type="signal peptide" evidence="8">
    <location>
        <begin position="1"/>
        <end position="23"/>
    </location>
</feature>
<feature type="binding site" description="covalent" evidence="7">
    <location>
        <position position="137"/>
    </location>
    <ligand>
        <name>heme c</name>
        <dbReference type="ChEBI" id="CHEBI:61717"/>
    </ligand>
</feature>
<dbReference type="InterPro" id="IPR002321">
    <property type="entry name" value="Cyt_c_II"/>
</dbReference>
<keyword evidence="2 7" id="KW-0349">Heme</keyword>
<evidence type="ECO:0000256" key="6">
    <source>
        <dbReference type="PIRSR" id="PIRSR000027-1"/>
    </source>
</evidence>
<evidence type="ECO:0000256" key="8">
    <source>
        <dbReference type="SAM" id="SignalP"/>
    </source>
</evidence>
<protein>
    <recommendedName>
        <fullName evidence="11">Cytochrome C</fullName>
    </recommendedName>
</protein>
<dbReference type="GO" id="GO:0005506">
    <property type="term" value="F:iron ion binding"/>
    <property type="evidence" value="ECO:0007669"/>
    <property type="project" value="InterPro"/>
</dbReference>
<dbReference type="PIRSF" id="PIRSF000027">
    <property type="entry name" value="Cytc_c_prime"/>
    <property type="match status" value="1"/>
</dbReference>
<comment type="PTM">
    <text evidence="7">Binds 1 heme group per subunit.</text>
</comment>
<feature type="binding site" description="covalent" evidence="7">
    <location>
        <position position="140"/>
    </location>
    <ligand>
        <name>heme c</name>
        <dbReference type="ChEBI" id="CHEBI:61717"/>
    </ligand>
</feature>
<evidence type="ECO:0008006" key="11">
    <source>
        <dbReference type="Google" id="ProtNLM"/>
    </source>
</evidence>
<dbReference type="PRINTS" id="PR00608">
    <property type="entry name" value="CYTCHROMECII"/>
</dbReference>
<dbReference type="AlphaFoldDB" id="A0A143DBU4"/>
<proteinExistence type="predicted"/>
<evidence type="ECO:0000313" key="9">
    <source>
        <dbReference type="EMBL" id="AMW34059.1"/>
    </source>
</evidence>
<dbReference type="EMBL" id="CP014525">
    <property type="protein sequence ID" value="AMW34059.1"/>
    <property type="molecule type" value="Genomic_DNA"/>
</dbReference>
<accession>A0A143DBU4</accession>
<keyword evidence="3 6" id="KW-0479">Metal-binding</keyword>
<dbReference type="InterPro" id="IPR015984">
    <property type="entry name" value="Cyt_c_prime_subgr"/>
</dbReference>
<dbReference type="STRING" id="1549855.AY555_01465"/>
<dbReference type="GeneID" id="53315826"/>
<evidence type="ECO:0000256" key="1">
    <source>
        <dbReference type="ARBA" id="ARBA00022448"/>
    </source>
</evidence>
<gene>
    <name evidence="9" type="ORF">AY555_01465</name>
</gene>
<name>A0A143DBU4_9PROT</name>
<reference evidence="9 10" key="1">
    <citation type="submission" date="2016-02" db="EMBL/GenBank/DDBJ databases">
        <title>Complete Genome of H5569, the type strain of the newly described species Haematospirillium jordaniae.</title>
        <authorList>
            <person name="Nicholson A.C."/>
            <person name="Humrighouse B.W."/>
            <person name="Loparov V."/>
            <person name="McQuiston J.R."/>
        </authorList>
    </citation>
    <scope>NUCLEOTIDE SEQUENCE [LARGE SCALE GENOMIC DNA]</scope>
    <source>
        <strain evidence="9 10">H5569</strain>
    </source>
</reference>
<dbReference type="Gene3D" id="1.20.120.10">
    <property type="entry name" value="Cytochrome c/b562"/>
    <property type="match status" value="1"/>
</dbReference>
<evidence type="ECO:0000256" key="4">
    <source>
        <dbReference type="ARBA" id="ARBA00022982"/>
    </source>
</evidence>
<dbReference type="RefSeq" id="WP_066132471.1">
    <property type="nucleotide sequence ID" value="NZ_CP014525.1"/>
</dbReference>
<feature type="binding site" description="axial binding residue" evidence="6">
    <location>
        <position position="141"/>
    </location>
    <ligand>
        <name>heme c</name>
        <dbReference type="ChEBI" id="CHEBI:61717"/>
    </ligand>
    <ligandPart>
        <name>Fe</name>
        <dbReference type="ChEBI" id="CHEBI:18248"/>
    </ligandPart>
</feature>
<evidence type="ECO:0000256" key="3">
    <source>
        <dbReference type="ARBA" id="ARBA00022723"/>
    </source>
</evidence>
<dbReference type="Pfam" id="PF01322">
    <property type="entry name" value="Cytochrom_C_2"/>
    <property type="match status" value="1"/>
</dbReference>
<feature type="chain" id="PRO_5044368578" description="Cytochrome C" evidence="8">
    <location>
        <begin position="24"/>
        <end position="148"/>
    </location>
</feature>
<organism evidence="9 10">
    <name type="scientific">Haematospirillum jordaniae</name>
    <dbReference type="NCBI Taxonomy" id="1549855"/>
    <lineage>
        <taxon>Bacteria</taxon>
        <taxon>Pseudomonadati</taxon>
        <taxon>Pseudomonadota</taxon>
        <taxon>Alphaproteobacteria</taxon>
        <taxon>Rhodospirillales</taxon>
        <taxon>Novispirillaceae</taxon>
        <taxon>Haematospirillum</taxon>
    </lineage>
</organism>
<dbReference type="GO" id="GO:0020037">
    <property type="term" value="F:heme binding"/>
    <property type="evidence" value="ECO:0007669"/>
    <property type="project" value="InterPro"/>
</dbReference>
<evidence type="ECO:0000256" key="7">
    <source>
        <dbReference type="PIRSR" id="PIRSR000027-2"/>
    </source>
</evidence>
<dbReference type="OrthoDB" id="8115790at2"/>
<keyword evidence="1" id="KW-0813">Transport</keyword>
<sequence>MQAIKFMALATSCLLALPICAQAGEKETIKYRENNMEIIGAHMNSIVAIIKEQVPHKEHLTTHASGLSAAAKMSSAAFKEKTSGGDTTAKDTIWSDSAKFDEAMQMMLASTAKLETAAASGDMPAVQAAVGDVGKSCKNCHDTFRNKK</sequence>